<organism evidence="4 5">
    <name type="scientific">Chloroflexus aggregans</name>
    <dbReference type="NCBI Taxonomy" id="152260"/>
    <lineage>
        <taxon>Bacteria</taxon>
        <taxon>Bacillati</taxon>
        <taxon>Chloroflexota</taxon>
        <taxon>Chloroflexia</taxon>
        <taxon>Chloroflexales</taxon>
        <taxon>Chloroflexineae</taxon>
        <taxon>Chloroflexaceae</taxon>
        <taxon>Chloroflexus</taxon>
    </lineage>
</organism>
<dbReference type="Gene3D" id="2.20.25.110">
    <property type="entry name" value="S-adenosyl-L-methionine-dependent methyltransferases"/>
    <property type="match status" value="1"/>
</dbReference>
<evidence type="ECO:0000259" key="3">
    <source>
        <dbReference type="Pfam" id="PF13649"/>
    </source>
</evidence>
<sequence>MTYERYATVYDRSGQIRFAVLTAMYLNEILQRHPVTGRRMLDIACGTGTLLAILAEQGWTVAGIDASAAMLRQAATKLATVTSEGELRQGDIRHIADIMPAQTFDLVTCTYDSLNYLLSPTDLAACFRGVAHVLVPGGLFVGDMNTRHFLAVDWETCLLHEQPGYVQIERSHFEPASTISTMWLTGFIGNDDDGYERFDEIHIERAYPPEQVAALMSDAGLVIEGCYDGFTFQSPCATIQRIHWVARKPLCQNCSFSQPVVR</sequence>
<gene>
    <name evidence="4" type="ORF">C0184_08015</name>
</gene>
<feature type="domain" description="Methyltransferase" evidence="3">
    <location>
        <begin position="41"/>
        <end position="138"/>
    </location>
</feature>
<keyword evidence="2 4" id="KW-0808">Transferase</keyword>
<dbReference type="GO" id="GO:0008168">
    <property type="term" value="F:methyltransferase activity"/>
    <property type="evidence" value="ECO:0007669"/>
    <property type="project" value="UniProtKB-KW"/>
</dbReference>
<evidence type="ECO:0000313" key="4">
    <source>
        <dbReference type="EMBL" id="PMP81602.1"/>
    </source>
</evidence>
<name>A0A2J6X513_9CHLR</name>
<evidence type="ECO:0000313" key="5">
    <source>
        <dbReference type="Proteomes" id="UP000243376"/>
    </source>
</evidence>
<dbReference type="EMBL" id="PNIQ01000528">
    <property type="protein sequence ID" value="PMP81602.1"/>
    <property type="molecule type" value="Genomic_DNA"/>
</dbReference>
<dbReference type="SUPFAM" id="SSF53335">
    <property type="entry name" value="S-adenosyl-L-methionine-dependent methyltransferases"/>
    <property type="match status" value="1"/>
</dbReference>
<dbReference type="CDD" id="cd02440">
    <property type="entry name" value="AdoMet_MTases"/>
    <property type="match status" value="1"/>
</dbReference>
<dbReference type="InterPro" id="IPR041698">
    <property type="entry name" value="Methyltransf_25"/>
</dbReference>
<protein>
    <submittedName>
        <fullName evidence="4">Class I SAM-dependent methyltransferase</fullName>
    </submittedName>
</protein>
<comment type="caution">
    <text evidence="4">The sequence shown here is derived from an EMBL/GenBank/DDBJ whole genome shotgun (WGS) entry which is preliminary data.</text>
</comment>
<dbReference type="Proteomes" id="UP000243376">
    <property type="component" value="Unassembled WGS sequence"/>
</dbReference>
<dbReference type="PANTHER" id="PTHR43861">
    <property type="entry name" value="TRANS-ACONITATE 2-METHYLTRANSFERASE-RELATED"/>
    <property type="match status" value="1"/>
</dbReference>
<evidence type="ECO:0000256" key="1">
    <source>
        <dbReference type="ARBA" id="ARBA00022603"/>
    </source>
</evidence>
<reference evidence="4 5" key="1">
    <citation type="submission" date="2018-01" db="EMBL/GenBank/DDBJ databases">
        <title>Metagenomic assembled genomes from two thermal pools in the Uzon Caldera, Kamchatka, Russia.</title>
        <authorList>
            <person name="Wilkins L."/>
            <person name="Ettinger C."/>
        </authorList>
    </citation>
    <scope>NUCLEOTIDE SEQUENCE [LARGE SCALE GENOMIC DNA]</scope>
    <source>
        <strain evidence="4">ZAV-02</strain>
    </source>
</reference>
<dbReference type="Pfam" id="PF13649">
    <property type="entry name" value="Methyltransf_25"/>
    <property type="match status" value="1"/>
</dbReference>
<dbReference type="Gene3D" id="3.40.50.150">
    <property type="entry name" value="Vaccinia Virus protein VP39"/>
    <property type="match status" value="1"/>
</dbReference>
<proteinExistence type="predicted"/>
<evidence type="ECO:0000256" key="2">
    <source>
        <dbReference type="ARBA" id="ARBA00022679"/>
    </source>
</evidence>
<dbReference type="PANTHER" id="PTHR43861:SF1">
    <property type="entry name" value="TRANS-ACONITATE 2-METHYLTRANSFERASE"/>
    <property type="match status" value="1"/>
</dbReference>
<dbReference type="InterPro" id="IPR029063">
    <property type="entry name" value="SAM-dependent_MTases_sf"/>
</dbReference>
<dbReference type="AlphaFoldDB" id="A0A2J6X513"/>
<keyword evidence="1 4" id="KW-0489">Methyltransferase</keyword>
<dbReference type="GO" id="GO:0032259">
    <property type="term" value="P:methylation"/>
    <property type="evidence" value="ECO:0007669"/>
    <property type="project" value="UniProtKB-KW"/>
</dbReference>
<accession>A0A2J6X513</accession>